<accession>A0ABV9EZH7</accession>
<dbReference type="RefSeq" id="WP_380803595.1">
    <property type="nucleotide sequence ID" value="NZ_JBHSFZ010000011.1"/>
</dbReference>
<protein>
    <submittedName>
        <fullName evidence="1">McrC family protein</fullName>
    </submittedName>
</protein>
<organism evidence="1 2">
    <name type="scientific">Sphingobium tyrosinilyticum</name>
    <dbReference type="NCBI Taxonomy" id="2715436"/>
    <lineage>
        <taxon>Bacteria</taxon>
        <taxon>Pseudomonadati</taxon>
        <taxon>Pseudomonadota</taxon>
        <taxon>Alphaproteobacteria</taxon>
        <taxon>Sphingomonadales</taxon>
        <taxon>Sphingomonadaceae</taxon>
        <taxon>Sphingobium</taxon>
    </lineage>
</organism>
<sequence length="438" mass="48333">MIRRSVREWDYIPIEEPGPGSFSRAAADRIIECAAAVPSAGLDAERILINHPRKLRAQQVVGVIAADGVTLEILPKIDGNENDAAARRSLVHMLAVVLDLDIVEGGLTDLGWQRDDLLEILIRLFCDRLFEALHRGLPRRYVPHEDDLAALRGRLDVKRQFTVLAASPQRLACRFDELSADIALNQIMKAAVTKLAKVARAPENQRRLAELSFAFADITAVPVAALPWQQVVIDRTNRSWAQLLAIAKLLLGDRFQTTSSGDARGFSLLFEMNKLFEEFVGRSLARALAGTGYEVRLQGPRSYALAEVHTGQNRFATKPDITIASQGAPVLVMDTKWKRLKGAIDDPKYGVGQADVYQMMAYAHVYRCERLLLLYPHHGGLGSETAGLTCVHRINGTDDSRIGVATLSLSNPKAAVGQLRDLLLVDEFRLQPRKPVAA</sequence>
<evidence type="ECO:0000313" key="2">
    <source>
        <dbReference type="Proteomes" id="UP001595957"/>
    </source>
</evidence>
<comment type="caution">
    <text evidence="1">The sequence shown here is derived from an EMBL/GenBank/DDBJ whole genome shotgun (WGS) entry which is preliminary data.</text>
</comment>
<dbReference type="PANTHER" id="PTHR38733">
    <property type="entry name" value="PROTEIN MCRC"/>
    <property type="match status" value="1"/>
</dbReference>
<dbReference type="PANTHER" id="PTHR38733:SF1">
    <property type="entry name" value="TYPE IV METHYL-DIRECTED RESTRICTION ENZYME ECOKMCRBC"/>
    <property type="match status" value="1"/>
</dbReference>
<dbReference type="Proteomes" id="UP001595957">
    <property type="component" value="Unassembled WGS sequence"/>
</dbReference>
<dbReference type="Pfam" id="PF10117">
    <property type="entry name" value="McrBC"/>
    <property type="match status" value="1"/>
</dbReference>
<dbReference type="EMBL" id="JBHSFZ010000011">
    <property type="protein sequence ID" value="MFC4594100.1"/>
    <property type="molecule type" value="Genomic_DNA"/>
</dbReference>
<name>A0ABV9EZH7_9SPHN</name>
<proteinExistence type="predicted"/>
<evidence type="ECO:0000313" key="1">
    <source>
        <dbReference type="EMBL" id="MFC4594100.1"/>
    </source>
</evidence>
<keyword evidence="2" id="KW-1185">Reference proteome</keyword>
<reference evidence="2" key="1">
    <citation type="journal article" date="2019" name="Int. J. Syst. Evol. Microbiol.">
        <title>The Global Catalogue of Microorganisms (GCM) 10K type strain sequencing project: providing services to taxonomists for standard genome sequencing and annotation.</title>
        <authorList>
            <consortium name="The Broad Institute Genomics Platform"/>
            <consortium name="The Broad Institute Genome Sequencing Center for Infectious Disease"/>
            <person name="Wu L."/>
            <person name="Ma J."/>
        </authorList>
    </citation>
    <scope>NUCLEOTIDE SEQUENCE [LARGE SCALE GENOMIC DNA]</scope>
    <source>
        <strain evidence="2">NBRC 103632</strain>
    </source>
</reference>
<dbReference type="InterPro" id="IPR019292">
    <property type="entry name" value="McrC"/>
</dbReference>
<gene>
    <name evidence="1" type="ORF">ACFO3E_07835</name>
</gene>